<feature type="transmembrane region" description="Helical" evidence="1">
    <location>
        <begin position="127"/>
        <end position="151"/>
    </location>
</feature>
<keyword evidence="1" id="KW-0812">Transmembrane</keyword>
<keyword evidence="1" id="KW-1133">Transmembrane helix</keyword>
<feature type="transmembrane region" description="Helical" evidence="1">
    <location>
        <begin position="96"/>
        <end position="115"/>
    </location>
</feature>
<protein>
    <submittedName>
        <fullName evidence="2">Uncharacterized protein</fullName>
    </submittedName>
</protein>
<dbReference type="AlphaFoldDB" id="A0A239A855"/>
<feature type="transmembrane region" description="Helical" evidence="1">
    <location>
        <begin position="14"/>
        <end position="34"/>
    </location>
</feature>
<name>A0A239A855_9BACT</name>
<evidence type="ECO:0000313" key="3">
    <source>
        <dbReference type="Proteomes" id="UP000198324"/>
    </source>
</evidence>
<dbReference type="OrthoDB" id="5453129at2"/>
<keyword evidence="3" id="KW-1185">Reference proteome</keyword>
<organism evidence="2 3">
    <name type="scientific">Humidesulfovibrio mexicanus</name>
    <dbReference type="NCBI Taxonomy" id="147047"/>
    <lineage>
        <taxon>Bacteria</taxon>
        <taxon>Pseudomonadati</taxon>
        <taxon>Thermodesulfobacteriota</taxon>
        <taxon>Desulfovibrionia</taxon>
        <taxon>Desulfovibrionales</taxon>
        <taxon>Desulfovibrionaceae</taxon>
        <taxon>Humidesulfovibrio</taxon>
    </lineage>
</organism>
<sequence length="160" mass="17575">MPNPLLVRLTGRNAINIVNVLLILLLVHGVWVVATNFARVHELMNEMEELLEGMGTILVALGVALEERETLLKFLGVYPQGLTPLQEAVDHHCHGYGLLLLLLGLFVEVAVYVIRMPNLDTIDFDPLLIAAGAVLSALGALALARLAWLLWRLRETRAAA</sequence>
<keyword evidence="1" id="KW-0472">Membrane</keyword>
<dbReference type="Proteomes" id="UP000198324">
    <property type="component" value="Unassembled WGS sequence"/>
</dbReference>
<reference evidence="2 3" key="1">
    <citation type="submission" date="2017-06" db="EMBL/GenBank/DDBJ databases">
        <authorList>
            <person name="Kim H.J."/>
            <person name="Triplett B.A."/>
        </authorList>
    </citation>
    <scope>NUCLEOTIDE SEQUENCE [LARGE SCALE GENOMIC DNA]</scope>
    <source>
        <strain evidence="2 3">DSM 13116</strain>
    </source>
</reference>
<evidence type="ECO:0000313" key="2">
    <source>
        <dbReference type="EMBL" id="SNR91815.1"/>
    </source>
</evidence>
<gene>
    <name evidence="2" type="ORF">SAMN04488503_1905</name>
</gene>
<accession>A0A239A855</accession>
<dbReference type="RefSeq" id="WP_089274067.1">
    <property type="nucleotide sequence ID" value="NZ_FZOC01000003.1"/>
</dbReference>
<dbReference type="EMBL" id="FZOC01000003">
    <property type="protein sequence ID" value="SNR91815.1"/>
    <property type="molecule type" value="Genomic_DNA"/>
</dbReference>
<proteinExistence type="predicted"/>
<evidence type="ECO:0000256" key="1">
    <source>
        <dbReference type="SAM" id="Phobius"/>
    </source>
</evidence>